<dbReference type="GO" id="GO:0016705">
    <property type="term" value="F:oxidoreductase activity, acting on paired donors, with incorporation or reduction of molecular oxygen"/>
    <property type="evidence" value="ECO:0007669"/>
    <property type="project" value="InterPro"/>
</dbReference>
<dbReference type="Proteomes" id="UP000308760">
    <property type="component" value="Unassembled WGS sequence"/>
</dbReference>
<comment type="similarity">
    <text evidence="1">Belongs to the cytochrome P450 family.</text>
</comment>
<reference evidence="2 3" key="2">
    <citation type="submission" date="2019-05" db="EMBL/GenBank/DDBJ databases">
        <title>Glycomyces buryatensis sp. nov.</title>
        <authorList>
            <person name="Nikitina E."/>
        </authorList>
    </citation>
    <scope>NUCLEOTIDE SEQUENCE [LARGE SCALE GENOMIC DNA]</scope>
    <source>
        <strain evidence="2 3">18</strain>
    </source>
</reference>
<organism evidence="2 3">
    <name type="scientific">Glycomyces buryatensis</name>
    <dbReference type="NCBI Taxonomy" id="2570927"/>
    <lineage>
        <taxon>Bacteria</taxon>
        <taxon>Bacillati</taxon>
        <taxon>Actinomycetota</taxon>
        <taxon>Actinomycetes</taxon>
        <taxon>Glycomycetales</taxon>
        <taxon>Glycomycetaceae</taxon>
        <taxon>Glycomyces</taxon>
    </lineage>
</organism>
<dbReference type="PANTHER" id="PTHR24305">
    <property type="entry name" value="CYTOCHROME P450"/>
    <property type="match status" value="1"/>
</dbReference>
<dbReference type="CDD" id="cd00302">
    <property type="entry name" value="cytochrome_P450"/>
    <property type="match status" value="1"/>
</dbReference>
<gene>
    <name evidence="2" type="ORF">FAB82_15885</name>
</gene>
<dbReference type="GO" id="GO:0020037">
    <property type="term" value="F:heme binding"/>
    <property type="evidence" value="ECO:0007669"/>
    <property type="project" value="InterPro"/>
</dbReference>
<dbReference type="AlphaFoldDB" id="A0A4V4HS30"/>
<dbReference type="PRINTS" id="PR00359">
    <property type="entry name" value="BP450"/>
</dbReference>
<dbReference type="InterPro" id="IPR002397">
    <property type="entry name" value="Cyt_P450_B"/>
</dbReference>
<name>A0A4V4HS30_9ACTN</name>
<evidence type="ECO:0000313" key="3">
    <source>
        <dbReference type="Proteomes" id="UP000308760"/>
    </source>
</evidence>
<dbReference type="PANTHER" id="PTHR24305:SF166">
    <property type="entry name" value="CYTOCHROME P450 12A4, MITOCHONDRIAL-RELATED"/>
    <property type="match status" value="1"/>
</dbReference>
<dbReference type="OrthoDB" id="5290182at2"/>
<dbReference type="EMBL" id="STGY01000057">
    <property type="protein sequence ID" value="THV40176.1"/>
    <property type="molecule type" value="Genomic_DNA"/>
</dbReference>
<dbReference type="InterPro" id="IPR001128">
    <property type="entry name" value="Cyt_P450"/>
</dbReference>
<dbReference type="GO" id="GO:0004497">
    <property type="term" value="F:monooxygenase activity"/>
    <property type="evidence" value="ECO:0007669"/>
    <property type="project" value="InterPro"/>
</dbReference>
<accession>A0A4V4HS30</accession>
<dbReference type="GO" id="GO:0005506">
    <property type="term" value="F:iron ion binding"/>
    <property type="evidence" value="ECO:0007669"/>
    <property type="project" value="InterPro"/>
</dbReference>
<evidence type="ECO:0000313" key="2">
    <source>
        <dbReference type="EMBL" id="THV40176.1"/>
    </source>
</evidence>
<dbReference type="PRINTS" id="PR00385">
    <property type="entry name" value="P450"/>
</dbReference>
<keyword evidence="3" id="KW-1185">Reference proteome</keyword>
<sequence length="404" mass="44956">MPPKDFDRDPIACLARLRDEYGDVCSFAAGRVLLARPEWTNWAMARSNSATVADQTEEPRQFSRPDLIRDHVETWMAARRTAQWHRLGRDVAERTAPAIRLRLREFMDASGDSPASLTDCQLAVLDAAGSVFVRDLEGPLRSVLISAADLLQQESMASFTLPYWLSSRARRRLRVNTVWIEALVAHVGERRAARDAAEPPSDLLDLLLDARDDDRPAFTDLEVAQALSINLGNLYTVGGTGLAWLLTAYGEHDIVRPEAVGAEDWARAVVKETLRLYPSVALTSRILTEDAKFGDVTVPAGDSVFLSPLLLHTDPRWWREDPSRFDPTRWLAEEVHDPHAYLPYGAGPRICTGVHISNAVLESAADLLANRAVTGNSGLPRRRWGSVTQPRKLRVRIGRDTKTG</sequence>
<dbReference type="Pfam" id="PF00067">
    <property type="entry name" value="p450"/>
    <property type="match status" value="1"/>
</dbReference>
<reference evidence="3" key="1">
    <citation type="submission" date="2019-04" db="EMBL/GenBank/DDBJ databases">
        <title>Nocardioides xinjiangensis sp. nov.</title>
        <authorList>
            <person name="Liu S."/>
        </authorList>
    </citation>
    <scope>NUCLEOTIDE SEQUENCE [LARGE SCALE GENOMIC DNA]</scope>
    <source>
        <strain evidence="3">18</strain>
    </source>
</reference>
<protein>
    <submittedName>
        <fullName evidence="2">Cytochrome P450</fullName>
    </submittedName>
</protein>
<dbReference type="SUPFAM" id="SSF48264">
    <property type="entry name" value="Cytochrome P450"/>
    <property type="match status" value="1"/>
</dbReference>
<dbReference type="RefSeq" id="WP_136535521.1">
    <property type="nucleotide sequence ID" value="NZ_STGY01000057.1"/>
</dbReference>
<evidence type="ECO:0000256" key="1">
    <source>
        <dbReference type="ARBA" id="ARBA00010617"/>
    </source>
</evidence>
<dbReference type="InterPro" id="IPR050121">
    <property type="entry name" value="Cytochrome_P450_monoxygenase"/>
</dbReference>
<proteinExistence type="inferred from homology"/>
<comment type="caution">
    <text evidence="2">The sequence shown here is derived from an EMBL/GenBank/DDBJ whole genome shotgun (WGS) entry which is preliminary data.</text>
</comment>
<dbReference type="InterPro" id="IPR036396">
    <property type="entry name" value="Cyt_P450_sf"/>
</dbReference>
<dbReference type="Gene3D" id="1.10.630.10">
    <property type="entry name" value="Cytochrome P450"/>
    <property type="match status" value="1"/>
</dbReference>